<name>A0A074M3V5_9SPHN</name>
<proteinExistence type="predicted"/>
<keyword evidence="3" id="KW-1185">Reference proteome</keyword>
<comment type="caution">
    <text evidence="2">The sequence shown here is derived from an EMBL/GenBank/DDBJ whole genome shotgun (WGS) entry which is preliminary data.</text>
</comment>
<evidence type="ECO:0000256" key="1">
    <source>
        <dbReference type="SAM" id="SignalP"/>
    </source>
</evidence>
<reference evidence="2 3" key="1">
    <citation type="submission" date="2014-04" db="EMBL/GenBank/DDBJ databases">
        <title>A comprehensive comparison of genomes of Erythrobacter spp. Strains.</title>
        <authorList>
            <person name="Zheng Q."/>
        </authorList>
    </citation>
    <scope>NUCLEOTIDE SEQUENCE [LARGE SCALE GENOMIC DNA]</scope>
    <source>
        <strain evidence="2 3">DSM 8509</strain>
    </source>
</reference>
<protein>
    <submittedName>
        <fullName evidence="2">Uncharacterized protein</fullName>
    </submittedName>
</protein>
<sequence length="131" mass="14369">MTMLSIIAPLALFAQAAPPADETALEAAEPVSLETLDLEQAAALRCAVAIALVNGWQKDGDERGAAYPAQPEEGAREFFVRTMARLMDERGLDRRAVFDLVALQFNQFEERPETVEEIMPACLMMKRSAGL</sequence>
<dbReference type="KEGG" id="elq:Ga0102493_11537"/>
<evidence type="ECO:0000313" key="3">
    <source>
        <dbReference type="Proteomes" id="UP000027866"/>
    </source>
</evidence>
<dbReference type="PATRIC" id="fig|39960.10.peg.2783"/>
<organism evidence="2 3">
    <name type="scientific">Erythrobacter litoralis</name>
    <dbReference type="NCBI Taxonomy" id="39960"/>
    <lineage>
        <taxon>Bacteria</taxon>
        <taxon>Pseudomonadati</taxon>
        <taxon>Pseudomonadota</taxon>
        <taxon>Alphaproteobacteria</taxon>
        <taxon>Sphingomonadales</taxon>
        <taxon>Erythrobacteraceae</taxon>
        <taxon>Erythrobacter/Porphyrobacter group</taxon>
        <taxon>Erythrobacter</taxon>
    </lineage>
</organism>
<accession>A0A074M3V5</accession>
<evidence type="ECO:0000313" key="2">
    <source>
        <dbReference type="EMBL" id="KEO89301.1"/>
    </source>
</evidence>
<feature type="signal peptide" evidence="1">
    <location>
        <begin position="1"/>
        <end position="16"/>
    </location>
</feature>
<gene>
    <name evidence="2" type="ORF">EH32_04005</name>
</gene>
<dbReference type="AlphaFoldDB" id="A0A074M3V5"/>
<dbReference type="EMBL" id="JMIX01000015">
    <property type="protein sequence ID" value="KEO89301.1"/>
    <property type="molecule type" value="Genomic_DNA"/>
</dbReference>
<feature type="chain" id="PRO_5001698449" evidence="1">
    <location>
        <begin position="17"/>
        <end position="131"/>
    </location>
</feature>
<dbReference type="OrthoDB" id="7582310at2"/>
<dbReference type="RefSeq" id="WP_051698469.1">
    <property type="nucleotide sequence ID" value="NZ_CP017057.1"/>
</dbReference>
<dbReference type="Proteomes" id="UP000027866">
    <property type="component" value="Unassembled WGS sequence"/>
</dbReference>
<keyword evidence="1" id="KW-0732">Signal</keyword>